<name>A0A1U7S6B2_ALLSI</name>
<dbReference type="eggNOG" id="KOG1399">
    <property type="taxonomic scope" value="Eukaryota"/>
</dbReference>
<proteinExistence type="inferred from homology"/>
<sequence length="110" mass="12443">RTGPELKHKGYVKSQRHTIQVDYISYLDEIASLAGFKPNLLSLFLMDTKLAMEVFFGPCTPYQYRLRGPGKWAGAREAILTQRKRITKPLKTRNVEDSTNQSLGAISQSV</sequence>
<feature type="non-terminal residue" evidence="7">
    <location>
        <position position="1"/>
    </location>
</feature>
<dbReference type="GeneID" id="102386364"/>
<keyword evidence="3 4" id="KW-0560">Oxidoreductase</keyword>
<dbReference type="GO" id="GO:0050661">
    <property type="term" value="F:NADP binding"/>
    <property type="evidence" value="ECO:0007669"/>
    <property type="project" value="InterPro"/>
</dbReference>
<dbReference type="Pfam" id="PF00743">
    <property type="entry name" value="FMO-like"/>
    <property type="match status" value="1"/>
</dbReference>
<feature type="compositionally biased region" description="Polar residues" evidence="5">
    <location>
        <begin position="97"/>
        <end position="110"/>
    </location>
</feature>
<evidence type="ECO:0000313" key="6">
    <source>
        <dbReference type="Proteomes" id="UP000189705"/>
    </source>
</evidence>
<keyword evidence="6" id="KW-1185">Reference proteome</keyword>
<feature type="region of interest" description="Disordered" evidence="5">
    <location>
        <begin position="91"/>
        <end position="110"/>
    </location>
</feature>
<dbReference type="AlphaFoldDB" id="A0A1U7S6B2"/>
<protein>
    <recommendedName>
        <fullName evidence="4">Flavin-containing monooxygenase</fullName>
        <ecNumber evidence="4">1.-.-.-</ecNumber>
    </recommendedName>
</protein>
<accession>A0A1U7S6B2</accession>
<organism evidence="6 7">
    <name type="scientific">Alligator sinensis</name>
    <name type="common">Chinese alligator</name>
    <dbReference type="NCBI Taxonomy" id="38654"/>
    <lineage>
        <taxon>Eukaryota</taxon>
        <taxon>Metazoa</taxon>
        <taxon>Chordata</taxon>
        <taxon>Craniata</taxon>
        <taxon>Vertebrata</taxon>
        <taxon>Euteleostomi</taxon>
        <taxon>Archelosauria</taxon>
        <taxon>Archosauria</taxon>
        <taxon>Crocodylia</taxon>
        <taxon>Alligatoridae</taxon>
        <taxon>Alligatorinae</taxon>
        <taxon>Alligator</taxon>
    </lineage>
</organism>
<keyword evidence="2 4" id="KW-0274">FAD</keyword>
<dbReference type="GO" id="GO:0004499">
    <property type="term" value="F:N,N-dimethylaniline monooxygenase activity"/>
    <property type="evidence" value="ECO:0007669"/>
    <property type="project" value="InterPro"/>
</dbReference>
<dbReference type="PANTHER" id="PTHR23023">
    <property type="entry name" value="DIMETHYLANILINE MONOOXYGENASE"/>
    <property type="match status" value="1"/>
</dbReference>
<dbReference type="Proteomes" id="UP000189705">
    <property type="component" value="Unplaced"/>
</dbReference>
<comment type="similarity">
    <text evidence="4">Belongs to the FMO family.</text>
</comment>
<dbReference type="InParanoid" id="A0A1U7S6B2"/>
<evidence type="ECO:0000313" key="7">
    <source>
        <dbReference type="RefSeq" id="XP_006032014.2"/>
    </source>
</evidence>
<evidence type="ECO:0000256" key="5">
    <source>
        <dbReference type="SAM" id="MobiDB-lite"/>
    </source>
</evidence>
<evidence type="ECO:0000256" key="2">
    <source>
        <dbReference type="ARBA" id="ARBA00022827"/>
    </source>
</evidence>
<reference evidence="7" key="1">
    <citation type="submission" date="2025-08" db="UniProtKB">
        <authorList>
            <consortium name="RefSeq"/>
        </authorList>
    </citation>
    <scope>IDENTIFICATION</scope>
</reference>
<keyword evidence="1 4" id="KW-0285">Flavoprotein</keyword>
<gene>
    <name evidence="7" type="primary">LOC102386364</name>
</gene>
<dbReference type="RefSeq" id="XP_006032014.2">
    <property type="nucleotide sequence ID" value="XM_006031952.2"/>
</dbReference>
<evidence type="ECO:0000256" key="4">
    <source>
        <dbReference type="RuleBase" id="RU361177"/>
    </source>
</evidence>
<dbReference type="InterPro" id="IPR020946">
    <property type="entry name" value="Flavin_mOase-like"/>
</dbReference>
<comment type="cofactor">
    <cofactor evidence="4">
        <name>FAD</name>
        <dbReference type="ChEBI" id="CHEBI:57692"/>
    </cofactor>
</comment>
<dbReference type="EC" id="1.-.-.-" evidence="4"/>
<evidence type="ECO:0000256" key="1">
    <source>
        <dbReference type="ARBA" id="ARBA00022630"/>
    </source>
</evidence>
<dbReference type="InterPro" id="IPR050346">
    <property type="entry name" value="FMO-like"/>
</dbReference>
<keyword evidence="4" id="KW-0503">Monooxygenase</keyword>
<dbReference type="KEGG" id="asn:102386364"/>
<evidence type="ECO:0000256" key="3">
    <source>
        <dbReference type="ARBA" id="ARBA00023002"/>
    </source>
</evidence>
<dbReference type="GO" id="GO:0050660">
    <property type="term" value="F:flavin adenine dinucleotide binding"/>
    <property type="evidence" value="ECO:0007669"/>
    <property type="project" value="InterPro"/>
</dbReference>